<proteinExistence type="predicted"/>
<accession>A0A7C3SII5</accession>
<dbReference type="EMBL" id="DTHB01000031">
    <property type="protein sequence ID" value="HGB14462.1"/>
    <property type="molecule type" value="Genomic_DNA"/>
</dbReference>
<dbReference type="InterPro" id="IPR003615">
    <property type="entry name" value="HNH_nuc"/>
</dbReference>
<evidence type="ECO:0000259" key="1">
    <source>
        <dbReference type="Pfam" id="PF13392"/>
    </source>
</evidence>
<evidence type="ECO:0000313" key="2">
    <source>
        <dbReference type="EMBL" id="HGB14462.1"/>
    </source>
</evidence>
<gene>
    <name evidence="2" type="ORF">ENV62_04375</name>
</gene>
<dbReference type="Gene3D" id="3.90.75.20">
    <property type="match status" value="1"/>
</dbReference>
<reference evidence="2" key="1">
    <citation type="journal article" date="2020" name="mSystems">
        <title>Genome- and Community-Level Interaction Insights into Carbon Utilization and Element Cycling Functions of Hydrothermarchaeota in Hydrothermal Sediment.</title>
        <authorList>
            <person name="Zhou Z."/>
            <person name="Liu Y."/>
            <person name="Xu W."/>
            <person name="Pan J."/>
            <person name="Luo Z.H."/>
            <person name="Li M."/>
        </authorList>
    </citation>
    <scope>NUCLEOTIDE SEQUENCE [LARGE SCALE GENOMIC DNA]</scope>
    <source>
        <strain evidence="2">SpSt-776</strain>
    </source>
</reference>
<dbReference type="AlphaFoldDB" id="A0A7C3SII5"/>
<name>A0A7C3SII5_9BACT</name>
<sequence>MASLSTVPGSAPGFTAWFVAGLDTSGLGGLNGGGRGKGGYEMNTPAWLRREGEIKDTSFGVNHIPYGYCQCGCGQKTNIALVTCKSKNWKKGEPLRYVRYHNLNRNNLLKNKKPKSYLQKVYNGKLTRDHVYIIENIMGKPLPSRAVIHHVDGNKHNNNPKNLVVCQDRRYHSLLHRRINALTACGNPNYRKCTYCKKWDTPENLIITKRRSGNINYDGPIYHRECKQKYHRR</sequence>
<feature type="domain" description="HNH nuclease" evidence="1">
    <location>
        <begin position="130"/>
        <end position="168"/>
    </location>
</feature>
<comment type="caution">
    <text evidence="2">The sequence shown here is derived from an EMBL/GenBank/DDBJ whole genome shotgun (WGS) entry which is preliminary data.</text>
</comment>
<dbReference type="SUPFAM" id="SSF54060">
    <property type="entry name" value="His-Me finger endonucleases"/>
    <property type="match status" value="1"/>
</dbReference>
<protein>
    <recommendedName>
        <fullName evidence="1">HNH nuclease domain-containing protein</fullName>
    </recommendedName>
</protein>
<dbReference type="InterPro" id="IPR044925">
    <property type="entry name" value="His-Me_finger_sf"/>
</dbReference>
<organism evidence="2">
    <name type="scientific">Desulfobacca acetoxidans</name>
    <dbReference type="NCBI Taxonomy" id="60893"/>
    <lineage>
        <taxon>Bacteria</taxon>
        <taxon>Pseudomonadati</taxon>
        <taxon>Thermodesulfobacteriota</taxon>
        <taxon>Desulfobaccia</taxon>
        <taxon>Desulfobaccales</taxon>
        <taxon>Desulfobaccaceae</taxon>
        <taxon>Desulfobacca</taxon>
    </lineage>
</organism>
<dbReference type="Pfam" id="PF13392">
    <property type="entry name" value="HNH_3"/>
    <property type="match status" value="1"/>
</dbReference>